<sequence>MLLSKALFASASLITGALAQTRIAFQSVPAVAVTGQTYNVTWGGGDGTAVTITLRKGNPDDLSTIGILGEGITKDFFDWEVARTLTPDDDYALQITQGQDEINYSGLFSIVAGNGTSSNSTSTNAPGNSTASITATSNLSAGTGTALPRNTTFRYE</sequence>
<dbReference type="InterPro" id="IPR052982">
    <property type="entry name" value="SRP1/TIP1-like"/>
</dbReference>
<feature type="domain" description="Yeast cell wall synthesis Kre9/Knh1-like N-terminal" evidence="4">
    <location>
        <begin position="33"/>
        <end position="110"/>
    </location>
</feature>
<dbReference type="STRING" id="1182545.A0A072PJH8"/>
<evidence type="ECO:0000313" key="6">
    <source>
        <dbReference type="Proteomes" id="UP000027920"/>
    </source>
</evidence>
<feature type="compositionally biased region" description="Low complexity" evidence="2">
    <location>
        <begin position="117"/>
        <end position="132"/>
    </location>
</feature>
<feature type="chain" id="PRO_5001683517" description="Yeast cell wall synthesis Kre9/Knh1-like N-terminal domain-containing protein" evidence="3">
    <location>
        <begin position="20"/>
        <end position="156"/>
    </location>
</feature>
<dbReference type="GeneID" id="25279245"/>
<dbReference type="HOGENOM" id="CLU_065618_3_1_1"/>
<reference evidence="5 6" key="1">
    <citation type="submission" date="2013-03" db="EMBL/GenBank/DDBJ databases">
        <title>The Genome Sequence of Exophiala aquamarina CBS 119918.</title>
        <authorList>
            <consortium name="The Broad Institute Genomics Platform"/>
            <person name="Cuomo C."/>
            <person name="de Hoog S."/>
            <person name="Gorbushina A."/>
            <person name="Walker B."/>
            <person name="Young S.K."/>
            <person name="Zeng Q."/>
            <person name="Gargeya S."/>
            <person name="Fitzgerald M."/>
            <person name="Haas B."/>
            <person name="Abouelleil A."/>
            <person name="Allen A.W."/>
            <person name="Alvarado L."/>
            <person name="Arachchi H.M."/>
            <person name="Berlin A.M."/>
            <person name="Chapman S.B."/>
            <person name="Gainer-Dewar J."/>
            <person name="Goldberg J."/>
            <person name="Griggs A."/>
            <person name="Gujja S."/>
            <person name="Hansen M."/>
            <person name="Howarth C."/>
            <person name="Imamovic A."/>
            <person name="Ireland A."/>
            <person name="Larimer J."/>
            <person name="McCowan C."/>
            <person name="Murphy C."/>
            <person name="Pearson M."/>
            <person name="Poon T.W."/>
            <person name="Priest M."/>
            <person name="Roberts A."/>
            <person name="Saif S."/>
            <person name="Shea T."/>
            <person name="Sisk P."/>
            <person name="Sykes S."/>
            <person name="Wortman J."/>
            <person name="Nusbaum C."/>
            <person name="Birren B."/>
        </authorList>
    </citation>
    <scope>NUCLEOTIDE SEQUENCE [LARGE SCALE GENOMIC DNA]</scope>
    <source>
        <strain evidence="5 6">CBS 119918</strain>
    </source>
</reference>
<gene>
    <name evidence="5" type="ORF">A1O9_04312</name>
</gene>
<comment type="caution">
    <text evidence="5">The sequence shown here is derived from an EMBL/GenBank/DDBJ whole genome shotgun (WGS) entry which is preliminary data.</text>
</comment>
<dbReference type="VEuPathDB" id="FungiDB:A1O9_04312"/>
<evidence type="ECO:0000259" key="4">
    <source>
        <dbReference type="Pfam" id="PF10342"/>
    </source>
</evidence>
<dbReference type="Pfam" id="PF10342">
    <property type="entry name" value="Kre9_KNH"/>
    <property type="match status" value="1"/>
</dbReference>
<keyword evidence="1 3" id="KW-0732">Signal</keyword>
<dbReference type="PANTHER" id="PTHR40633:SF1">
    <property type="entry name" value="GPI ANCHORED SERINE-THREONINE RICH PROTEIN (AFU_ORTHOLOGUE AFUA_1G03630)"/>
    <property type="match status" value="1"/>
</dbReference>
<evidence type="ECO:0000313" key="5">
    <source>
        <dbReference type="EMBL" id="KEF59468.1"/>
    </source>
</evidence>
<dbReference type="EMBL" id="AMGV01000003">
    <property type="protein sequence ID" value="KEF59468.1"/>
    <property type="molecule type" value="Genomic_DNA"/>
</dbReference>
<proteinExistence type="predicted"/>
<feature type="region of interest" description="Disordered" evidence="2">
    <location>
        <begin position="117"/>
        <end position="156"/>
    </location>
</feature>
<dbReference type="RefSeq" id="XP_013262058.1">
    <property type="nucleotide sequence ID" value="XM_013406604.1"/>
</dbReference>
<dbReference type="InterPro" id="IPR018466">
    <property type="entry name" value="Kre9/Knh1-like_N"/>
</dbReference>
<name>A0A072PJH8_9EURO</name>
<dbReference type="AlphaFoldDB" id="A0A072PJH8"/>
<protein>
    <recommendedName>
        <fullName evidence="4">Yeast cell wall synthesis Kre9/Knh1-like N-terminal domain-containing protein</fullName>
    </recommendedName>
</protein>
<evidence type="ECO:0000256" key="1">
    <source>
        <dbReference type="ARBA" id="ARBA00022729"/>
    </source>
</evidence>
<keyword evidence="6" id="KW-1185">Reference proteome</keyword>
<dbReference type="Proteomes" id="UP000027920">
    <property type="component" value="Unassembled WGS sequence"/>
</dbReference>
<dbReference type="OrthoDB" id="5589325at2759"/>
<accession>A0A072PJH8</accession>
<feature type="signal peptide" evidence="3">
    <location>
        <begin position="1"/>
        <end position="19"/>
    </location>
</feature>
<organism evidence="5 6">
    <name type="scientific">Exophiala aquamarina CBS 119918</name>
    <dbReference type="NCBI Taxonomy" id="1182545"/>
    <lineage>
        <taxon>Eukaryota</taxon>
        <taxon>Fungi</taxon>
        <taxon>Dikarya</taxon>
        <taxon>Ascomycota</taxon>
        <taxon>Pezizomycotina</taxon>
        <taxon>Eurotiomycetes</taxon>
        <taxon>Chaetothyriomycetidae</taxon>
        <taxon>Chaetothyriales</taxon>
        <taxon>Herpotrichiellaceae</taxon>
        <taxon>Exophiala</taxon>
    </lineage>
</organism>
<evidence type="ECO:0000256" key="3">
    <source>
        <dbReference type="SAM" id="SignalP"/>
    </source>
</evidence>
<dbReference type="PANTHER" id="PTHR40633">
    <property type="entry name" value="MATRIX PROTEIN, PUTATIVE (AFU_ORTHOLOGUE AFUA_8G05410)-RELATED"/>
    <property type="match status" value="1"/>
</dbReference>
<feature type="compositionally biased region" description="Polar residues" evidence="2">
    <location>
        <begin position="133"/>
        <end position="156"/>
    </location>
</feature>
<evidence type="ECO:0000256" key="2">
    <source>
        <dbReference type="SAM" id="MobiDB-lite"/>
    </source>
</evidence>